<evidence type="ECO:0000313" key="10">
    <source>
        <dbReference type="EMBL" id="SHK41421.1"/>
    </source>
</evidence>
<evidence type="ECO:0000256" key="6">
    <source>
        <dbReference type="ARBA" id="ARBA00022989"/>
    </source>
</evidence>
<dbReference type="PROSITE" id="PS50928">
    <property type="entry name" value="ABC_TM1"/>
    <property type="match status" value="2"/>
</dbReference>
<feature type="transmembrane region" description="Helical" evidence="8">
    <location>
        <begin position="290"/>
        <end position="311"/>
    </location>
</feature>
<feature type="transmembrane region" description="Helical" evidence="8">
    <location>
        <begin position="242"/>
        <end position="260"/>
    </location>
</feature>
<keyword evidence="6 8" id="KW-1133">Transmembrane helix</keyword>
<comment type="subcellular location">
    <subcellularLocation>
        <location evidence="1">Cell inner membrane</location>
        <topology evidence="1">Multi-pass membrane protein</topology>
    </subcellularLocation>
    <subcellularLocation>
        <location evidence="8">Cell membrane</location>
        <topology evidence="8">Multi-pass membrane protein</topology>
    </subcellularLocation>
</comment>
<feature type="transmembrane region" description="Helical" evidence="8">
    <location>
        <begin position="331"/>
        <end position="353"/>
    </location>
</feature>
<feature type="transmembrane region" description="Helical" evidence="8">
    <location>
        <begin position="373"/>
        <end position="392"/>
    </location>
</feature>
<evidence type="ECO:0000256" key="4">
    <source>
        <dbReference type="ARBA" id="ARBA00022519"/>
    </source>
</evidence>
<gene>
    <name evidence="10" type="ORF">SAMN02744037_02294</name>
</gene>
<evidence type="ECO:0000256" key="3">
    <source>
        <dbReference type="ARBA" id="ARBA00022475"/>
    </source>
</evidence>
<dbReference type="GO" id="GO:0005886">
    <property type="term" value="C:plasma membrane"/>
    <property type="evidence" value="ECO:0007669"/>
    <property type="project" value="UniProtKB-SubCell"/>
</dbReference>
<proteinExistence type="inferred from homology"/>
<keyword evidence="7 8" id="KW-0472">Membrane</keyword>
<evidence type="ECO:0000256" key="5">
    <source>
        <dbReference type="ARBA" id="ARBA00022692"/>
    </source>
</evidence>
<dbReference type="OrthoDB" id="9776648at2"/>
<keyword evidence="4" id="KW-0997">Cell inner membrane</keyword>
<dbReference type="PANTHER" id="PTHR43357">
    <property type="entry name" value="INNER MEMBRANE ABC TRANSPORTER PERMEASE PROTEIN YDCV"/>
    <property type="match status" value="1"/>
</dbReference>
<evidence type="ECO:0000256" key="8">
    <source>
        <dbReference type="RuleBase" id="RU363032"/>
    </source>
</evidence>
<dbReference type="SUPFAM" id="SSF161098">
    <property type="entry name" value="MetI-like"/>
    <property type="match status" value="2"/>
</dbReference>
<evidence type="ECO:0000256" key="1">
    <source>
        <dbReference type="ARBA" id="ARBA00004429"/>
    </source>
</evidence>
<dbReference type="Proteomes" id="UP000242497">
    <property type="component" value="Unassembled WGS sequence"/>
</dbReference>
<protein>
    <submittedName>
        <fullName evidence="10">Iron(III) transport system permease protein</fullName>
    </submittedName>
</protein>
<reference evidence="11" key="1">
    <citation type="submission" date="2016-11" db="EMBL/GenBank/DDBJ databases">
        <authorList>
            <person name="Varghese N."/>
            <person name="Submissions S."/>
        </authorList>
    </citation>
    <scope>NUCLEOTIDE SEQUENCE [LARGE SCALE GENOMIC DNA]</scope>
    <source>
        <strain evidence="11">DSM 15518</strain>
    </source>
</reference>
<feature type="transmembrane region" description="Helical" evidence="8">
    <location>
        <begin position="187"/>
        <end position="209"/>
    </location>
</feature>
<feature type="domain" description="ABC transmembrane type-1" evidence="9">
    <location>
        <begin position="56"/>
        <end position="261"/>
    </location>
</feature>
<feature type="transmembrane region" description="Helical" evidence="8">
    <location>
        <begin position="516"/>
        <end position="539"/>
    </location>
</feature>
<keyword evidence="3" id="KW-1003">Cell membrane</keyword>
<dbReference type="InterPro" id="IPR000515">
    <property type="entry name" value="MetI-like"/>
</dbReference>
<feature type="domain" description="ABC transmembrane type-1" evidence="9">
    <location>
        <begin position="332"/>
        <end position="538"/>
    </location>
</feature>
<keyword evidence="11" id="KW-1185">Reference proteome</keyword>
<accession>A0A1M6S9R6</accession>
<name>A0A1M6S9R6_9FIRM</name>
<keyword evidence="5 8" id="KW-0812">Transmembrane</keyword>
<dbReference type="InterPro" id="IPR035906">
    <property type="entry name" value="MetI-like_sf"/>
</dbReference>
<comment type="similarity">
    <text evidence="8">Belongs to the binding-protein-dependent transport system permease family.</text>
</comment>
<feature type="transmembrane region" description="Helical" evidence="8">
    <location>
        <begin position="55"/>
        <end position="81"/>
    </location>
</feature>
<dbReference type="EMBL" id="FRAE01000068">
    <property type="protein sequence ID" value="SHK41421.1"/>
    <property type="molecule type" value="Genomic_DNA"/>
</dbReference>
<dbReference type="AlphaFoldDB" id="A0A1M6S9R6"/>
<feature type="transmembrane region" description="Helical" evidence="8">
    <location>
        <begin position="12"/>
        <end position="34"/>
    </location>
</feature>
<organism evidence="10 11">
    <name type="scientific">Tepidibacter formicigenes DSM 15518</name>
    <dbReference type="NCBI Taxonomy" id="1123349"/>
    <lineage>
        <taxon>Bacteria</taxon>
        <taxon>Bacillati</taxon>
        <taxon>Bacillota</taxon>
        <taxon>Clostridia</taxon>
        <taxon>Peptostreptococcales</taxon>
        <taxon>Peptostreptococcaceae</taxon>
        <taxon>Tepidibacter</taxon>
    </lineage>
</organism>
<feature type="transmembrane region" description="Helical" evidence="8">
    <location>
        <begin position="474"/>
        <end position="496"/>
    </location>
</feature>
<dbReference type="RefSeq" id="WP_072890127.1">
    <property type="nucleotide sequence ID" value="NZ_FRAE01000068.1"/>
</dbReference>
<evidence type="ECO:0000313" key="11">
    <source>
        <dbReference type="Proteomes" id="UP000242497"/>
    </source>
</evidence>
<keyword evidence="2 8" id="KW-0813">Transport</keyword>
<feature type="transmembrane region" description="Helical" evidence="8">
    <location>
        <begin position="412"/>
        <end position="431"/>
    </location>
</feature>
<evidence type="ECO:0000259" key="9">
    <source>
        <dbReference type="PROSITE" id="PS50928"/>
    </source>
</evidence>
<dbReference type="STRING" id="1123349.SAMN02744037_02294"/>
<sequence>MIKVRNLKLNLNIWSILSFIFILLVILPNLNILINIFKEPNENWIHIKKYLLKDYIINSLTLILFTGLFTILIGISLSWLISVYDFPFRSFFKWSLILPLAFPPYIASYTYNGILNYTGIIQTFLRNNLNIQVNQKYFDIMSMKGAVFIFTMFLFPYVYIITRSFLEKQSSSLIENARVLGRNSFEIFLHIVLPISRGAIVGGASLVILEVLNDYGVVSYFGIPTFSTAIFKTWFSMGDMDSSVKLSSILMLIVFCILILEKFLRGRKRFSYTTTKIRPISRIKLEGIKGYFACIFCFIFFSLGFLIPTLQLLYWSLLTYKKILSFKFFELILNSFFIASFSALLVIIIAVIIANYCRINNSLISKIYSKTTLIGYSIPAAVIAISVILLFINLDNKLYWIYKIINNNSKKLVLSTSIVMLIFAYLIRFLAIGYNSVESGFEKVGTKFYEASRMLGMSITETFFKVDLKMIKPAILSGFLLVFVDILKELPLTLILRPFNFNTLATKVFEYANDEMIHEASIASLIIVIISFISIYFFYKIGDKED</sequence>
<feature type="transmembrane region" description="Helical" evidence="8">
    <location>
        <begin position="146"/>
        <end position="166"/>
    </location>
</feature>
<dbReference type="PANTHER" id="PTHR43357:SF3">
    <property type="entry name" value="FE(3+)-TRANSPORT SYSTEM PERMEASE PROTEIN FBPB 2"/>
    <property type="match status" value="1"/>
</dbReference>
<dbReference type="CDD" id="cd06261">
    <property type="entry name" value="TM_PBP2"/>
    <property type="match status" value="2"/>
</dbReference>
<evidence type="ECO:0000256" key="2">
    <source>
        <dbReference type="ARBA" id="ARBA00022448"/>
    </source>
</evidence>
<evidence type="ECO:0000256" key="7">
    <source>
        <dbReference type="ARBA" id="ARBA00023136"/>
    </source>
</evidence>
<dbReference type="Gene3D" id="1.10.3720.10">
    <property type="entry name" value="MetI-like"/>
    <property type="match status" value="2"/>
</dbReference>
<dbReference type="GO" id="GO:0055085">
    <property type="term" value="P:transmembrane transport"/>
    <property type="evidence" value="ECO:0007669"/>
    <property type="project" value="InterPro"/>
</dbReference>
<dbReference type="Pfam" id="PF00528">
    <property type="entry name" value="BPD_transp_1"/>
    <property type="match status" value="2"/>
</dbReference>